<comment type="caution">
    <text evidence="8">The sequence shown here is derived from an EMBL/GenBank/DDBJ whole genome shotgun (WGS) entry which is preliminary data.</text>
</comment>
<evidence type="ECO:0000256" key="7">
    <source>
        <dbReference type="HAMAP-Rule" id="MF_00009"/>
    </source>
</evidence>
<evidence type="ECO:0000256" key="4">
    <source>
        <dbReference type="ARBA" id="ARBA00022759"/>
    </source>
</evidence>
<dbReference type="Pfam" id="PF02130">
    <property type="entry name" value="YbeY"/>
    <property type="match status" value="1"/>
</dbReference>
<evidence type="ECO:0000313" key="9">
    <source>
        <dbReference type="Proteomes" id="UP001174932"/>
    </source>
</evidence>
<evidence type="ECO:0000256" key="6">
    <source>
        <dbReference type="ARBA" id="ARBA00022833"/>
    </source>
</evidence>
<dbReference type="PANTHER" id="PTHR46986">
    <property type="entry name" value="ENDORIBONUCLEASE YBEY, CHLOROPLASTIC"/>
    <property type="match status" value="1"/>
</dbReference>
<keyword evidence="6 7" id="KW-0862">Zinc</keyword>
<reference evidence="8" key="1">
    <citation type="journal article" date="2015" name="Int. J. Syst. Evol. Microbiol.">
        <title>Rhizobium alvei sp. nov., isolated from a freshwater river.</title>
        <authorList>
            <person name="Sheu S.Y."/>
            <person name="Huang H.W."/>
            <person name="Young C.C."/>
            <person name="Chen W.M."/>
        </authorList>
    </citation>
    <scope>NUCLEOTIDE SEQUENCE</scope>
    <source>
        <strain evidence="8">TNR-22</strain>
    </source>
</reference>
<feature type="binding site" evidence="7">
    <location>
        <position position="133"/>
    </location>
    <ligand>
        <name>Zn(2+)</name>
        <dbReference type="ChEBI" id="CHEBI:29105"/>
        <note>catalytic</note>
    </ligand>
</feature>
<keyword evidence="4 7" id="KW-0255">Endonuclease</keyword>
<dbReference type="PROSITE" id="PS01306">
    <property type="entry name" value="UPF0054"/>
    <property type="match status" value="1"/>
</dbReference>
<protein>
    <recommendedName>
        <fullName evidence="7">Endoribonuclease YbeY</fullName>
        <ecNumber evidence="7">3.1.-.-</ecNumber>
    </recommendedName>
</protein>
<name>A0ABT8YRJ6_9HYPH</name>
<comment type="similarity">
    <text evidence="1 7">Belongs to the endoribonuclease YbeY family.</text>
</comment>
<keyword evidence="3 7" id="KW-0479">Metal-binding</keyword>
<accession>A0ABT8YRJ6</accession>
<evidence type="ECO:0000256" key="3">
    <source>
        <dbReference type="ARBA" id="ARBA00022723"/>
    </source>
</evidence>
<evidence type="ECO:0000256" key="1">
    <source>
        <dbReference type="ARBA" id="ARBA00010875"/>
    </source>
</evidence>
<dbReference type="RefSeq" id="WP_304378185.1">
    <property type="nucleotide sequence ID" value="NZ_JAUOZU010000016.1"/>
</dbReference>
<organism evidence="8 9">
    <name type="scientific">Rhizobium alvei</name>
    <dbReference type="NCBI Taxonomy" id="1132659"/>
    <lineage>
        <taxon>Bacteria</taxon>
        <taxon>Pseudomonadati</taxon>
        <taxon>Pseudomonadota</taxon>
        <taxon>Alphaproteobacteria</taxon>
        <taxon>Hyphomicrobiales</taxon>
        <taxon>Rhizobiaceae</taxon>
        <taxon>Rhizobium/Agrobacterium group</taxon>
        <taxon>Rhizobium</taxon>
    </lineage>
</organism>
<keyword evidence="7" id="KW-0963">Cytoplasm</keyword>
<dbReference type="InterPro" id="IPR020549">
    <property type="entry name" value="YbeY_CS"/>
</dbReference>
<comment type="subcellular location">
    <subcellularLocation>
        <location evidence="7">Cytoplasm</location>
    </subcellularLocation>
</comment>
<keyword evidence="7" id="KW-0690">Ribosome biogenesis</keyword>
<sequence>MSERQRLELQLSLECDGWPEEATLETLATRVLETAAVHLARETEQPFADDPVEISLVFTDDDAIRAINAEWRQQDKPTNVLSFPAYPIAPGDEPGPMLGDIILALETLQREALDLGKPFEDHLIHLLVHGFLHLFGYDHMTDAEAEVMEGLEIRILAELGLDDPYGDHSQNDN</sequence>
<dbReference type="EMBL" id="JAUOZU010000016">
    <property type="protein sequence ID" value="MDO6966266.1"/>
    <property type="molecule type" value="Genomic_DNA"/>
</dbReference>
<keyword evidence="5 7" id="KW-0378">Hydrolase</keyword>
<keyword evidence="2 7" id="KW-0540">Nuclease</keyword>
<evidence type="ECO:0000256" key="5">
    <source>
        <dbReference type="ARBA" id="ARBA00022801"/>
    </source>
</evidence>
<comment type="cofactor">
    <cofactor evidence="7">
        <name>Zn(2+)</name>
        <dbReference type="ChEBI" id="CHEBI:29105"/>
    </cofactor>
    <text evidence="7">Binds 1 zinc ion.</text>
</comment>
<keyword evidence="9" id="KW-1185">Reference proteome</keyword>
<evidence type="ECO:0000313" key="8">
    <source>
        <dbReference type="EMBL" id="MDO6966266.1"/>
    </source>
</evidence>
<feature type="binding site" evidence="7">
    <location>
        <position position="129"/>
    </location>
    <ligand>
        <name>Zn(2+)</name>
        <dbReference type="ChEBI" id="CHEBI:29105"/>
        <note>catalytic</note>
    </ligand>
</feature>
<dbReference type="NCBIfam" id="TIGR00043">
    <property type="entry name" value="rRNA maturation RNase YbeY"/>
    <property type="match status" value="1"/>
</dbReference>
<reference evidence="8" key="2">
    <citation type="submission" date="2023-07" db="EMBL/GenBank/DDBJ databases">
        <authorList>
            <person name="Shen H."/>
        </authorList>
    </citation>
    <scope>NUCLEOTIDE SEQUENCE</scope>
    <source>
        <strain evidence="8">TNR-22</strain>
    </source>
</reference>
<dbReference type="InterPro" id="IPR002036">
    <property type="entry name" value="YbeY"/>
</dbReference>
<gene>
    <name evidence="7 8" type="primary">ybeY</name>
    <name evidence="8" type="ORF">Q4481_20130</name>
</gene>
<dbReference type="InterPro" id="IPR023091">
    <property type="entry name" value="MetalPrtase_cat_dom_sf_prd"/>
</dbReference>
<dbReference type="PANTHER" id="PTHR46986:SF1">
    <property type="entry name" value="ENDORIBONUCLEASE YBEY, CHLOROPLASTIC"/>
    <property type="match status" value="1"/>
</dbReference>
<proteinExistence type="inferred from homology"/>
<dbReference type="HAMAP" id="MF_00009">
    <property type="entry name" value="Endoribonucl_YbeY"/>
    <property type="match status" value="1"/>
</dbReference>
<comment type="function">
    <text evidence="7">Single strand-specific metallo-endoribonuclease involved in late-stage 70S ribosome quality control and in maturation of the 3' terminus of the 16S rRNA.</text>
</comment>
<dbReference type="EC" id="3.1.-.-" evidence="7"/>
<dbReference type="Gene3D" id="3.40.390.30">
    <property type="entry name" value="Metalloproteases ('zincins'), catalytic domain"/>
    <property type="match status" value="1"/>
</dbReference>
<evidence type="ECO:0000256" key="2">
    <source>
        <dbReference type="ARBA" id="ARBA00022722"/>
    </source>
</evidence>
<keyword evidence="7" id="KW-0698">rRNA processing</keyword>
<dbReference type="Proteomes" id="UP001174932">
    <property type="component" value="Unassembled WGS sequence"/>
</dbReference>
<dbReference type="SUPFAM" id="SSF55486">
    <property type="entry name" value="Metalloproteases ('zincins'), catalytic domain"/>
    <property type="match status" value="1"/>
</dbReference>
<feature type="binding site" evidence="7">
    <location>
        <position position="139"/>
    </location>
    <ligand>
        <name>Zn(2+)</name>
        <dbReference type="ChEBI" id="CHEBI:29105"/>
        <note>catalytic</note>
    </ligand>
</feature>